<keyword evidence="2 8" id="KW-0597">Phosphoprotein</keyword>
<evidence type="ECO:0000256" key="1">
    <source>
        <dbReference type="ARBA" id="ARBA00018672"/>
    </source>
</evidence>
<organism evidence="10 11">
    <name type="scientific">Candidatus Anaerobutyricum stercoris</name>
    <dbReference type="NCBI Taxonomy" id="2838457"/>
    <lineage>
        <taxon>Bacteria</taxon>
        <taxon>Bacillati</taxon>
        <taxon>Bacillota</taxon>
        <taxon>Clostridia</taxon>
        <taxon>Lachnospirales</taxon>
        <taxon>Lachnospiraceae</taxon>
        <taxon>Anaerobutyricum</taxon>
    </lineage>
</organism>
<dbReference type="PANTHER" id="PTHR48111">
    <property type="entry name" value="REGULATOR OF RPOS"/>
    <property type="match status" value="1"/>
</dbReference>
<name>A0A9D2J8M7_9FIRM</name>
<proteinExistence type="predicted"/>
<comment type="caution">
    <text evidence="10">The sequence shown here is derived from an EMBL/GenBank/DDBJ whole genome shotgun (WGS) entry which is preliminary data.</text>
</comment>
<keyword evidence="3" id="KW-0902">Two-component regulatory system</keyword>
<reference evidence="10" key="2">
    <citation type="submission" date="2021-04" db="EMBL/GenBank/DDBJ databases">
        <authorList>
            <person name="Gilroy R."/>
        </authorList>
    </citation>
    <scope>NUCLEOTIDE SEQUENCE</scope>
    <source>
        <strain evidence="10">CHK179-28034</strain>
    </source>
</reference>
<evidence type="ECO:0000256" key="8">
    <source>
        <dbReference type="PROSITE-ProRule" id="PRU00169"/>
    </source>
</evidence>
<evidence type="ECO:0000256" key="2">
    <source>
        <dbReference type="ARBA" id="ARBA00022553"/>
    </source>
</evidence>
<feature type="modified residue" description="4-aspartylphosphate" evidence="8">
    <location>
        <position position="59"/>
    </location>
</feature>
<evidence type="ECO:0000259" key="9">
    <source>
        <dbReference type="PROSITE" id="PS50110"/>
    </source>
</evidence>
<dbReference type="SMART" id="SM00448">
    <property type="entry name" value="REC"/>
    <property type="match status" value="1"/>
</dbReference>
<evidence type="ECO:0000313" key="11">
    <source>
        <dbReference type="Proteomes" id="UP000824049"/>
    </source>
</evidence>
<evidence type="ECO:0000256" key="4">
    <source>
        <dbReference type="ARBA" id="ARBA00023015"/>
    </source>
</evidence>
<dbReference type="Proteomes" id="UP000824049">
    <property type="component" value="Unassembled WGS sequence"/>
</dbReference>
<dbReference type="InterPro" id="IPR001789">
    <property type="entry name" value="Sig_transdc_resp-reg_receiver"/>
</dbReference>
<evidence type="ECO:0000256" key="3">
    <source>
        <dbReference type="ARBA" id="ARBA00023012"/>
    </source>
</evidence>
<dbReference type="Gene3D" id="2.40.50.1020">
    <property type="entry name" value="LytTr DNA-binding domain"/>
    <property type="match status" value="1"/>
</dbReference>
<dbReference type="Pfam" id="PF00072">
    <property type="entry name" value="Response_reg"/>
    <property type="match status" value="1"/>
</dbReference>
<dbReference type="PANTHER" id="PTHR48111:SF1">
    <property type="entry name" value="TWO-COMPONENT RESPONSE REGULATOR ORR33"/>
    <property type="match status" value="1"/>
</dbReference>
<evidence type="ECO:0000256" key="5">
    <source>
        <dbReference type="ARBA" id="ARBA00023125"/>
    </source>
</evidence>
<dbReference type="GO" id="GO:0006355">
    <property type="term" value="P:regulation of DNA-templated transcription"/>
    <property type="evidence" value="ECO:0007669"/>
    <property type="project" value="TreeGrafter"/>
</dbReference>
<evidence type="ECO:0000256" key="6">
    <source>
        <dbReference type="ARBA" id="ARBA00023163"/>
    </source>
</evidence>
<dbReference type="PROSITE" id="PS50110">
    <property type="entry name" value="RESPONSE_REGULATORY"/>
    <property type="match status" value="1"/>
</dbReference>
<gene>
    <name evidence="10" type="ORF">H9968_10050</name>
</gene>
<evidence type="ECO:0000256" key="7">
    <source>
        <dbReference type="ARBA" id="ARBA00024867"/>
    </source>
</evidence>
<keyword evidence="5" id="KW-0238">DNA-binding</keyword>
<dbReference type="GO" id="GO:0032993">
    <property type="term" value="C:protein-DNA complex"/>
    <property type="evidence" value="ECO:0007669"/>
    <property type="project" value="TreeGrafter"/>
</dbReference>
<dbReference type="InterPro" id="IPR007492">
    <property type="entry name" value="LytTR_DNA-bd_dom"/>
</dbReference>
<dbReference type="GO" id="GO:0000156">
    <property type="term" value="F:phosphorelay response regulator activity"/>
    <property type="evidence" value="ECO:0007669"/>
    <property type="project" value="TreeGrafter"/>
</dbReference>
<dbReference type="Pfam" id="PF04397">
    <property type="entry name" value="LytTR"/>
    <property type="match status" value="1"/>
</dbReference>
<protein>
    <recommendedName>
        <fullName evidence="1">Stage 0 sporulation protein A homolog</fullName>
    </recommendedName>
</protein>
<dbReference type="EMBL" id="DXBR01000090">
    <property type="protein sequence ID" value="HIZ40237.1"/>
    <property type="molecule type" value="Genomic_DNA"/>
</dbReference>
<accession>A0A9D2J8M7</accession>
<dbReference type="AlphaFoldDB" id="A0A9D2J8M7"/>
<keyword evidence="4" id="KW-0805">Transcription regulation</keyword>
<reference evidence="10" key="1">
    <citation type="journal article" date="2021" name="PeerJ">
        <title>Extensive microbial diversity within the chicken gut microbiome revealed by metagenomics and culture.</title>
        <authorList>
            <person name="Gilroy R."/>
            <person name="Ravi A."/>
            <person name="Getino M."/>
            <person name="Pursley I."/>
            <person name="Horton D.L."/>
            <person name="Alikhan N.F."/>
            <person name="Baker D."/>
            <person name="Gharbi K."/>
            <person name="Hall N."/>
            <person name="Watson M."/>
            <person name="Adriaenssens E.M."/>
            <person name="Foster-Nyarko E."/>
            <person name="Jarju S."/>
            <person name="Secka A."/>
            <person name="Antonio M."/>
            <person name="Oren A."/>
            <person name="Chaudhuri R.R."/>
            <person name="La Ragione R."/>
            <person name="Hildebrand F."/>
            <person name="Pallen M.J."/>
        </authorList>
    </citation>
    <scope>NUCLEOTIDE SEQUENCE</scope>
    <source>
        <strain evidence="10">CHK179-28034</strain>
    </source>
</reference>
<dbReference type="SUPFAM" id="SSF52172">
    <property type="entry name" value="CheY-like"/>
    <property type="match status" value="1"/>
</dbReference>
<comment type="function">
    <text evidence="7">May play the central regulatory role in sporulation. It may be an element of the effector pathway responsible for the activation of sporulation genes in response to nutritional stress. Spo0A may act in concert with spo0H (a sigma factor) to control the expression of some genes that are critical to the sporulation process.</text>
</comment>
<keyword evidence="6" id="KW-0804">Transcription</keyword>
<dbReference type="InterPro" id="IPR039420">
    <property type="entry name" value="WalR-like"/>
</dbReference>
<feature type="domain" description="Response regulatory" evidence="9">
    <location>
        <begin position="3"/>
        <end position="122"/>
    </location>
</feature>
<dbReference type="Gene3D" id="3.40.50.2300">
    <property type="match status" value="1"/>
</dbReference>
<dbReference type="GO" id="GO:0005829">
    <property type="term" value="C:cytosol"/>
    <property type="evidence" value="ECO:0007669"/>
    <property type="project" value="TreeGrafter"/>
</dbReference>
<evidence type="ECO:0000313" key="10">
    <source>
        <dbReference type="EMBL" id="HIZ40237.1"/>
    </source>
</evidence>
<dbReference type="SMART" id="SM00850">
    <property type="entry name" value="LytTR"/>
    <property type="match status" value="1"/>
</dbReference>
<sequence length="245" mass="28805">MPQIAVCEDDKTDLCLLQNTLEYIRQEFPVQTNIDYYPSGEALMEAVRQNVRYDLLLLDIYLTGMSGIETARCIQNILPEVQIAFLTSAREYALDAFDLYAVHYLIKPVNNDSLRELFRRFFRHLHRPEKYLEIHSDSKNYTFPLEQVQKIQSNNKGVDIYLKNIPKPQRIPLPLIRVEEQLNPEYFLKISRGLIVHMSYILYIDKNVCKFRDGTSALISRGEKVSVRKKYNDYLFAHSRKGDYL</sequence>
<dbReference type="InterPro" id="IPR011006">
    <property type="entry name" value="CheY-like_superfamily"/>
</dbReference>
<dbReference type="GO" id="GO:0000976">
    <property type="term" value="F:transcription cis-regulatory region binding"/>
    <property type="evidence" value="ECO:0007669"/>
    <property type="project" value="TreeGrafter"/>
</dbReference>